<evidence type="ECO:0000313" key="1">
    <source>
        <dbReference type="EMBL" id="QHS78034.1"/>
    </source>
</evidence>
<dbReference type="EMBL" id="MN740594">
    <property type="protein sequence ID" value="QHS78034.1"/>
    <property type="molecule type" value="Genomic_DNA"/>
</dbReference>
<sequence>MEPFGSRKPKGSFGISKNKEPHWWNCSGVHCALFFTYKIIYDSFPDSKKKKEHFYLGQRSKFLS</sequence>
<name>A0A6C0AE68_9ZZZZ</name>
<dbReference type="AlphaFoldDB" id="A0A6C0AE68"/>
<proteinExistence type="predicted"/>
<organism evidence="1">
    <name type="scientific">viral metagenome</name>
    <dbReference type="NCBI Taxonomy" id="1070528"/>
    <lineage>
        <taxon>unclassified sequences</taxon>
        <taxon>metagenomes</taxon>
        <taxon>organismal metagenomes</taxon>
    </lineage>
</organism>
<protein>
    <submittedName>
        <fullName evidence="1">Uncharacterized protein</fullName>
    </submittedName>
</protein>
<reference evidence="1" key="1">
    <citation type="journal article" date="2020" name="Nature">
        <title>Giant virus diversity and host interactions through global metagenomics.</title>
        <authorList>
            <person name="Schulz F."/>
            <person name="Roux S."/>
            <person name="Paez-Espino D."/>
            <person name="Jungbluth S."/>
            <person name="Walsh D.A."/>
            <person name="Denef V.J."/>
            <person name="McMahon K.D."/>
            <person name="Konstantinidis K.T."/>
            <person name="Eloe-Fadrosh E.A."/>
            <person name="Kyrpides N.C."/>
            <person name="Woyke T."/>
        </authorList>
    </citation>
    <scope>NUCLEOTIDE SEQUENCE</scope>
    <source>
        <strain evidence="1">GVMAG-S-1021933-23</strain>
    </source>
</reference>
<accession>A0A6C0AE68</accession>